<evidence type="ECO:0000313" key="2">
    <source>
        <dbReference type="Proteomes" id="UP000317650"/>
    </source>
</evidence>
<sequence length="124" mass="14355">MTNMKLRYSNRKTVSSPKKLNQGSKIYRKKCSPESLGHNLSCSSQKMYAFHGSKNIDNLLMNQRLPICSGIILINKRKSYSSNGCKNSTHIDTFRMIDWTCKSSKFFWFVYFMGYPSKLAFIAE</sequence>
<reference evidence="1 2" key="1">
    <citation type="journal article" date="2019" name="Nat. Plants">
        <title>Genome sequencing of Musa balbisiana reveals subgenome evolution and function divergence in polyploid bananas.</title>
        <authorList>
            <person name="Yao X."/>
        </authorList>
    </citation>
    <scope>NUCLEOTIDE SEQUENCE [LARGE SCALE GENOMIC DNA]</scope>
    <source>
        <strain evidence="2">cv. DH-PKW</strain>
        <tissue evidence="1">Leaves</tissue>
    </source>
</reference>
<accession>A0A4S8JLQ7</accession>
<organism evidence="1 2">
    <name type="scientific">Musa balbisiana</name>
    <name type="common">Banana</name>
    <dbReference type="NCBI Taxonomy" id="52838"/>
    <lineage>
        <taxon>Eukaryota</taxon>
        <taxon>Viridiplantae</taxon>
        <taxon>Streptophyta</taxon>
        <taxon>Embryophyta</taxon>
        <taxon>Tracheophyta</taxon>
        <taxon>Spermatophyta</taxon>
        <taxon>Magnoliopsida</taxon>
        <taxon>Liliopsida</taxon>
        <taxon>Zingiberales</taxon>
        <taxon>Musaceae</taxon>
        <taxon>Musa</taxon>
    </lineage>
</organism>
<gene>
    <name evidence="1" type="ORF">C4D60_Mb01t11430</name>
</gene>
<evidence type="ECO:0000313" key="1">
    <source>
        <dbReference type="EMBL" id="THU63031.1"/>
    </source>
</evidence>
<name>A0A4S8JLQ7_MUSBA</name>
<keyword evidence="2" id="KW-1185">Reference proteome</keyword>
<protein>
    <submittedName>
        <fullName evidence="1">Uncharacterized protein</fullName>
    </submittedName>
</protein>
<proteinExistence type="predicted"/>
<dbReference type="Proteomes" id="UP000317650">
    <property type="component" value="Chromosome 1"/>
</dbReference>
<dbReference type="AlphaFoldDB" id="A0A4S8JLQ7"/>
<comment type="caution">
    <text evidence="1">The sequence shown here is derived from an EMBL/GenBank/DDBJ whole genome shotgun (WGS) entry which is preliminary data.</text>
</comment>
<dbReference type="EMBL" id="PYDT01000004">
    <property type="protein sequence ID" value="THU63031.1"/>
    <property type="molecule type" value="Genomic_DNA"/>
</dbReference>